<feature type="domain" description="BD-FAE-like" evidence="2">
    <location>
        <begin position="19"/>
        <end position="218"/>
    </location>
</feature>
<name>A0A4U6QMW7_9ACTN</name>
<dbReference type="Proteomes" id="UP000306985">
    <property type="component" value="Unassembled WGS sequence"/>
</dbReference>
<evidence type="ECO:0000259" key="2">
    <source>
        <dbReference type="Pfam" id="PF20434"/>
    </source>
</evidence>
<evidence type="ECO:0000256" key="1">
    <source>
        <dbReference type="ARBA" id="ARBA00022801"/>
    </source>
</evidence>
<dbReference type="OrthoDB" id="255603at2"/>
<dbReference type="InterPro" id="IPR050300">
    <property type="entry name" value="GDXG_lipolytic_enzyme"/>
</dbReference>
<proteinExistence type="predicted"/>
<protein>
    <submittedName>
        <fullName evidence="3">Alpha/beta hydrolase</fullName>
    </submittedName>
</protein>
<dbReference type="InterPro" id="IPR029058">
    <property type="entry name" value="AB_hydrolase_fold"/>
</dbReference>
<dbReference type="InterPro" id="IPR049492">
    <property type="entry name" value="BD-FAE-like_dom"/>
</dbReference>
<keyword evidence="1 3" id="KW-0378">Hydrolase</keyword>
<organism evidence="3 4">
    <name type="scientific">Nakamurella flava</name>
    <dbReference type="NCBI Taxonomy" id="2576308"/>
    <lineage>
        <taxon>Bacteria</taxon>
        <taxon>Bacillati</taxon>
        <taxon>Actinomycetota</taxon>
        <taxon>Actinomycetes</taxon>
        <taxon>Nakamurellales</taxon>
        <taxon>Nakamurellaceae</taxon>
        <taxon>Nakamurella</taxon>
    </lineage>
</organism>
<evidence type="ECO:0000313" key="4">
    <source>
        <dbReference type="Proteomes" id="UP000306985"/>
    </source>
</evidence>
<accession>A0A4U6QMW7</accession>
<dbReference type="RefSeq" id="WP_137448676.1">
    <property type="nucleotide sequence ID" value="NZ_SZZH01000001.1"/>
</dbReference>
<sequence>MRRDEHTWSYGPHPSQTVQLYLPTGTHIPVAVVIHGGYWRARYGAELAEPLGRDLTRYGVGAAVIEYRRVGEGGGWPTTLADVARAVDSLAFFGQQAAEGRLLLDRVAAVGHSAGGHLAGWLAHRRSLRWGTAGSAGPGEPHVPVVGAVAQAGLLDLVSAADENLGDGAVVAMMEGAPRSMPQRYHHASPMAHVGDGGRVVAVHGDADDTVPLSQSERYVAAAQHAGDPARLIVLPGVGHMEMIDPDHHAWSVCREQLLRMV</sequence>
<dbReference type="Gene3D" id="3.40.50.1820">
    <property type="entry name" value="alpha/beta hydrolase"/>
    <property type="match status" value="1"/>
</dbReference>
<evidence type="ECO:0000313" key="3">
    <source>
        <dbReference type="EMBL" id="TKV61372.1"/>
    </source>
</evidence>
<dbReference type="EMBL" id="SZZH01000001">
    <property type="protein sequence ID" value="TKV61372.1"/>
    <property type="molecule type" value="Genomic_DNA"/>
</dbReference>
<keyword evidence="4" id="KW-1185">Reference proteome</keyword>
<dbReference type="Pfam" id="PF20434">
    <property type="entry name" value="BD-FAE"/>
    <property type="match status" value="1"/>
</dbReference>
<dbReference type="PANTHER" id="PTHR48081">
    <property type="entry name" value="AB HYDROLASE SUPERFAMILY PROTEIN C4A8.06C"/>
    <property type="match status" value="1"/>
</dbReference>
<dbReference type="SUPFAM" id="SSF53474">
    <property type="entry name" value="alpha/beta-Hydrolases"/>
    <property type="match status" value="1"/>
</dbReference>
<comment type="caution">
    <text evidence="3">The sequence shown here is derived from an EMBL/GenBank/DDBJ whole genome shotgun (WGS) entry which is preliminary data.</text>
</comment>
<gene>
    <name evidence="3" type="ORF">FDO65_07205</name>
</gene>
<dbReference type="AlphaFoldDB" id="A0A4U6QMW7"/>
<reference evidence="3 4" key="1">
    <citation type="submission" date="2019-05" db="EMBL/GenBank/DDBJ databases">
        <title>Nakamurella sp. N5BH11, whole genome shotgun sequence.</title>
        <authorList>
            <person name="Tuo L."/>
        </authorList>
    </citation>
    <scope>NUCLEOTIDE SEQUENCE [LARGE SCALE GENOMIC DNA]</scope>
    <source>
        <strain evidence="3 4">N5BH11</strain>
    </source>
</reference>
<dbReference type="GO" id="GO:0016787">
    <property type="term" value="F:hydrolase activity"/>
    <property type="evidence" value="ECO:0007669"/>
    <property type="project" value="UniProtKB-KW"/>
</dbReference>